<dbReference type="CDD" id="cd07723">
    <property type="entry name" value="hydroxyacylglutathione_hydrolase_MBL-fold"/>
    <property type="match status" value="1"/>
</dbReference>
<dbReference type="Pfam" id="PF16123">
    <property type="entry name" value="HAGH_C"/>
    <property type="match status" value="1"/>
</dbReference>
<dbReference type="InterPro" id="IPR032282">
    <property type="entry name" value="HAGH_C"/>
</dbReference>
<keyword evidence="4 7" id="KW-0479">Metal-binding</keyword>
<feature type="binding site" evidence="7">
    <location>
        <position position="58"/>
    </location>
    <ligand>
        <name>Zn(2+)</name>
        <dbReference type="ChEBI" id="CHEBI:29105"/>
        <label>2</label>
    </ligand>
</feature>
<dbReference type="EC" id="3.1.2.6" evidence="7"/>
<dbReference type="KEGG" id="hoh:Hoch_5360"/>
<evidence type="ECO:0000256" key="2">
    <source>
        <dbReference type="ARBA" id="ARBA00004963"/>
    </source>
</evidence>
<dbReference type="PANTHER" id="PTHR43705">
    <property type="entry name" value="HYDROXYACYLGLUTATHIONE HYDROLASE"/>
    <property type="match status" value="1"/>
</dbReference>
<keyword evidence="5 7" id="KW-0378">Hydrolase</keyword>
<organism evidence="9 10">
    <name type="scientific">Haliangium ochraceum (strain DSM 14365 / JCM 11303 / SMP-2)</name>
    <dbReference type="NCBI Taxonomy" id="502025"/>
    <lineage>
        <taxon>Bacteria</taxon>
        <taxon>Pseudomonadati</taxon>
        <taxon>Myxococcota</taxon>
        <taxon>Polyangia</taxon>
        <taxon>Haliangiales</taxon>
        <taxon>Kofleriaceae</taxon>
        <taxon>Haliangium</taxon>
    </lineage>
</organism>
<dbReference type="SMART" id="SM00849">
    <property type="entry name" value="Lactamase_B"/>
    <property type="match status" value="1"/>
</dbReference>
<dbReference type="PIRSF" id="PIRSF005457">
    <property type="entry name" value="Glx"/>
    <property type="match status" value="1"/>
</dbReference>
<comment type="cofactor">
    <cofactor evidence="7">
        <name>Zn(2+)</name>
        <dbReference type="ChEBI" id="CHEBI:29105"/>
    </cofactor>
    <text evidence="7">Binds 2 Zn(2+) ions per subunit.</text>
</comment>
<dbReference type="HOGENOM" id="CLU_030571_4_0_7"/>
<feature type="binding site" evidence="7">
    <location>
        <position position="54"/>
    </location>
    <ligand>
        <name>Zn(2+)</name>
        <dbReference type="ChEBI" id="CHEBI:29105"/>
        <label>1</label>
    </ligand>
</feature>
<feature type="binding site" evidence="7">
    <location>
        <position position="59"/>
    </location>
    <ligand>
        <name>Zn(2+)</name>
        <dbReference type="ChEBI" id="CHEBI:29105"/>
        <label>2</label>
    </ligand>
</feature>
<dbReference type="GO" id="GO:0019243">
    <property type="term" value="P:methylglyoxal catabolic process to D-lactate via S-lactoyl-glutathione"/>
    <property type="evidence" value="ECO:0007669"/>
    <property type="project" value="UniProtKB-UniRule"/>
</dbReference>
<keyword evidence="6 7" id="KW-0862">Zinc</keyword>
<evidence type="ECO:0000256" key="7">
    <source>
        <dbReference type="HAMAP-Rule" id="MF_01374"/>
    </source>
</evidence>
<dbReference type="Pfam" id="PF00753">
    <property type="entry name" value="Lactamase_B"/>
    <property type="match status" value="1"/>
</dbReference>
<dbReference type="InterPro" id="IPR035680">
    <property type="entry name" value="Clx_II_MBL"/>
</dbReference>
<evidence type="ECO:0000256" key="1">
    <source>
        <dbReference type="ARBA" id="ARBA00001623"/>
    </source>
</evidence>
<evidence type="ECO:0000313" key="10">
    <source>
        <dbReference type="Proteomes" id="UP000001880"/>
    </source>
</evidence>
<dbReference type="PANTHER" id="PTHR43705:SF1">
    <property type="entry name" value="HYDROXYACYLGLUTATHIONE HYDROLASE GLOB"/>
    <property type="match status" value="1"/>
</dbReference>
<gene>
    <name evidence="7" type="primary">gloB</name>
    <name evidence="9" type="ordered locus">Hoch_5360</name>
</gene>
<dbReference type="HAMAP" id="MF_01374">
    <property type="entry name" value="Glyoxalase_2"/>
    <property type="match status" value="1"/>
</dbReference>
<feature type="binding site" evidence="7">
    <location>
        <position position="56"/>
    </location>
    <ligand>
        <name>Zn(2+)</name>
        <dbReference type="ChEBI" id="CHEBI:29105"/>
        <label>1</label>
    </ligand>
</feature>
<name>D0LYH8_HALO1</name>
<comment type="catalytic activity">
    <reaction evidence="1 7">
        <text>an S-(2-hydroxyacyl)glutathione + H2O = a 2-hydroxy carboxylate + glutathione + H(+)</text>
        <dbReference type="Rhea" id="RHEA:21864"/>
        <dbReference type="ChEBI" id="CHEBI:15377"/>
        <dbReference type="ChEBI" id="CHEBI:15378"/>
        <dbReference type="ChEBI" id="CHEBI:57925"/>
        <dbReference type="ChEBI" id="CHEBI:58896"/>
        <dbReference type="ChEBI" id="CHEBI:71261"/>
        <dbReference type="EC" id="3.1.2.6"/>
    </reaction>
</comment>
<comment type="function">
    <text evidence="7">Thiolesterase that catalyzes the hydrolysis of S-D-lactoyl-glutathione to form glutathione and D-lactic acid.</text>
</comment>
<evidence type="ECO:0000256" key="6">
    <source>
        <dbReference type="ARBA" id="ARBA00022833"/>
    </source>
</evidence>
<dbReference type="AlphaFoldDB" id="D0LYH8"/>
<dbReference type="GO" id="GO:0004416">
    <property type="term" value="F:hydroxyacylglutathione hydrolase activity"/>
    <property type="evidence" value="ECO:0007669"/>
    <property type="project" value="UniProtKB-UniRule"/>
</dbReference>
<comment type="similarity">
    <text evidence="3 7">Belongs to the metallo-beta-lactamase superfamily. Glyoxalase II family.</text>
</comment>
<dbReference type="InterPro" id="IPR050110">
    <property type="entry name" value="Glyoxalase_II_hydrolase"/>
</dbReference>
<evidence type="ECO:0000256" key="3">
    <source>
        <dbReference type="ARBA" id="ARBA00006759"/>
    </source>
</evidence>
<comment type="subunit">
    <text evidence="7">Monomer.</text>
</comment>
<feature type="binding site" evidence="7">
    <location>
        <position position="133"/>
    </location>
    <ligand>
        <name>Zn(2+)</name>
        <dbReference type="ChEBI" id="CHEBI:29105"/>
        <label>1</label>
    </ligand>
</feature>
<dbReference type="InterPro" id="IPR001279">
    <property type="entry name" value="Metallo-B-lactamas"/>
</dbReference>
<keyword evidence="10" id="KW-1185">Reference proteome</keyword>
<dbReference type="RefSeq" id="WP_012830436.1">
    <property type="nucleotide sequence ID" value="NC_013440.1"/>
</dbReference>
<accession>D0LYH8</accession>
<dbReference type="GO" id="GO:0046872">
    <property type="term" value="F:metal ion binding"/>
    <property type="evidence" value="ECO:0007669"/>
    <property type="project" value="UniProtKB-KW"/>
</dbReference>
<feature type="binding site" evidence="7">
    <location>
        <position position="114"/>
    </location>
    <ligand>
        <name>Zn(2+)</name>
        <dbReference type="ChEBI" id="CHEBI:29105"/>
        <label>1</label>
    </ligand>
</feature>
<proteinExistence type="inferred from homology"/>
<dbReference type="NCBIfam" id="TIGR03413">
    <property type="entry name" value="GSH_gloB"/>
    <property type="match status" value="1"/>
</dbReference>
<sequence>MRIVPVPCLKDNYAYLVICEATNAATVVDPSEAAPVLAALEREGVALQAIWNTHHHWDHVGGNKELLQRFQEIDVVGHASDKDRIPGQNRFVEDGEEVSLGEELRAQILFNPGHTRGAISYQLAAHDAVFTGDTLFLAGCGRLFEGTAEQMHSSLSRLAALPPTTRVFCGHEYTVANLRFAAAVEPDNQAVSERAAEVAKLREAGQPSVPASIALERVTNPFLRTDVAEVIESVRASEAAAQGEEDSSGAAIFAALRRWKDSF</sequence>
<dbReference type="UniPathway" id="UPA00619">
    <property type="reaction ID" value="UER00676"/>
</dbReference>
<dbReference type="EMBL" id="CP001804">
    <property type="protein sequence ID" value="ACY17844.1"/>
    <property type="molecule type" value="Genomic_DNA"/>
</dbReference>
<protein>
    <recommendedName>
        <fullName evidence="7">Hydroxyacylglutathione hydrolase</fullName>
        <ecNumber evidence="7">3.1.2.6</ecNumber>
    </recommendedName>
    <alternativeName>
        <fullName evidence="7">Glyoxalase II</fullName>
        <shortName evidence="7">Glx II</shortName>
    </alternativeName>
</protein>
<evidence type="ECO:0000313" key="9">
    <source>
        <dbReference type="EMBL" id="ACY17844.1"/>
    </source>
</evidence>
<reference evidence="9 10" key="1">
    <citation type="journal article" date="2010" name="Stand. Genomic Sci.">
        <title>Complete genome sequence of Haliangium ochraceum type strain (SMP-2).</title>
        <authorList>
            <consortium name="US DOE Joint Genome Institute (JGI-PGF)"/>
            <person name="Ivanova N."/>
            <person name="Daum C."/>
            <person name="Lang E."/>
            <person name="Abt B."/>
            <person name="Kopitz M."/>
            <person name="Saunders E."/>
            <person name="Lapidus A."/>
            <person name="Lucas S."/>
            <person name="Glavina Del Rio T."/>
            <person name="Nolan M."/>
            <person name="Tice H."/>
            <person name="Copeland A."/>
            <person name="Cheng J.F."/>
            <person name="Chen F."/>
            <person name="Bruce D."/>
            <person name="Goodwin L."/>
            <person name="Pitluck S."/>
            <person name="Mavromatis K."/>
            <person name="Pati A."/>
            <person name="Mikhailova N."/>
            <person name="Chen A."/>
            <person name="Palaniappan K."/>
            <person name="Land M."/>
            <person name="Hauser L."/>
            <person name="Chang Y.J."/>
            <person name="Jeffries C.D."/>
            <person name="Detter J.C."/>
            <person name="Brettin T."/>
            <person name="Rohde M."/>
            <person name="Goker M."/>
            <person name="Bristow J."/>
            <person name="Markowitz V."/>
            <person name="Eisen J.A."/>
            <person name="Hugenholtz P."/>
            <person name="Kyrpides N.C."/>
            <person name="Klenk H.P."/>
        </authorList>
    </citation>
    <scope>NUCLEOTIDE SEQUENCE [LARGE SCALE GENOMIC DNA]</scope>
    <source>
        <strain evidence="10">DSM 14365 / CIP 107738 / JCM 11303 / AJ 13395 / SMP-2</strain>
    </source>
</reference>
<dbReference type="SUPFAM" id="SSF56281">
    <property type="entry name" value="Metallo-hydrolase/oxidoreductase"/>
    <property type="match status" value="1"/>
</dbReference>
<dbReference type="Proteomes" id="UP000001880">
    <property type="component" value="Chromosome"/>
</dbReference>
<feature type="binding site" evidence="7">
    <location>
        <position position="171"/>
    </location>
    <ligand>
        <name>Zn(2+)</name>
        <dbReference type="ChEBI" id="CHEBI:29105"/>
        <label>2</label>
    </ligand>
</feature>
<comment type="pathway">
    <text evidence="2 7">Secondary metabolite metabolism; methylglyoxal degradation; (R)-lactate from methylglyoxal: step 2/2.</text>
</comment>
<feature type="binding site" evidence="7">
    <location>
        <position position="133"/>
    </location>
    <ligand>
        <name>Zn(2+)</name>
        <dbReference type="ChEBI" id="CHEBI:29105"/>
        <label>2</label>
    </ligand>
</feature>
<evidence type="ECO:0000259" key="8">
    <source>
        <dbReference type="SMART" id="SM00849"/>
    </source>
</evidence>
<dbReference type="STRING" id="502025.Hoch_5360"/>
<evidence type="ECO:0000256" key="5">
    <source>
        <dbReference type="ARBA" id="ARBA00022801"/>
    </source>
</evidence>
<dbReference type="Gene3D" id="3.60.15.10">
    <property type="entry name" value="Ribonuclease Z/Hydroxyacylglutathione hydrolase-like"/>
    <property type="match status" value="1"/>
</dbReference>
<evidence type="ECO:0000256" key="4">
    <source>
        <dbReference type="ARBA" id="ARBA00022723"/>
    </source>
</evidence>
<dbReference type="InterPro" id="IPR017782">
    <property type="entry name" value="Hydroxyacylglutathione_Hdrlase"/>
</dbReference>
<feature type="domain" description="Metallo-beta-lactamase" evidence="8">
    <location>
        <begin position="11"/>
        <end position="171"/>
    </location>
</feature>
<dbReference type="OrthoDB" id="9802248at2"/>
<dbReference type="eggNOG" id="COG0491">
    <property type="taxonomic scope" value="Bacteria"/>
</dbReference>
<dbReference type="InterPro" id="IPR036866">
    <property type="entry name" value="RibonucZ/Hydroxyglut_hydro"/>
</dbReference>